<dbReference type="PANTHER" id="PTHR22911:SF103">
    <property type="entry name" value="BLR2811 PROTEIN"/>
    <property type="match status" value="1"/>
</dbReference>
<gene>
    <name evidence="4" type="ORF">TRM7557_01076</name>
</gene>
<feature type="transmembrane region" description="Helical" evidence="2">
    <location>
        <begin position="9"/>
        <end position="29"/>
    </location>
</feature>
<dbReference type="RefSeq" id="WP_058289192.1">
    <property type="nucleotide sequence ID" value="NZ_CYSD01000015.1"/>
</dbReference>
<evidence type="ECO:0000256" key="2">
    <source>
        <dbReference type="SAM" id="Phobius"/>
    </source>
</evidence>
<organism evidence="4 5">
    <name type="scientific">Tritonibacter multivorans</name>
    <dbReference type="NCBI Taxonomy" id="928856"/>
    <lineage>
        <taxon>Bacteria</taxon>
        <taxon>Pseudomonadati</taxon>
        <taxon>Pseudomonadota</taxon>
        <taxon>Alphaproteobacteria</taxon>
        <taxon>Rhodobacterales</taxon>
        <taxon>Paracoccaceae</taxon>
        <taxon>Tritonibacter</taxon>
    </lineage>
</organism>
<evidence type="ECO:0000313" key="5">
    <source>
        <dbReference type="Proteomes" id="UP000052022"/>
    </source>
</evidence>
<dbReference type="InterPro" id="IPR037185">
    <property type="entry name" value="EmrE-like"/>
</dbReference>
<dbReference type="OrthoDB" id="9812899at2"/>
<proteinExistence type="predicted"/>
<dbReference type="SUPFAM" id="SSF103481">
    <property type="entry name" value="Multidrug resistance efflux transporter EmrE"/>
    <property type="match status" value="2"/>
</dbReference>
<feature type="transmembrane region" description="Helical" evidence="2">
    <location>
        <begin position="49"/>
        <end position="66"/>
    </location>
</feature>
<name>A0A0P1G534_9RHOB</name>
<evidence type="ECO:0000256" key="1">
    <source>
        <dbReference type="SAM" id="MobiDB-lite"/>
    </source>
</evidence>
<feature type="transmembrane region" description="Helical" evidence="2">
    <location>
        <begin position="185"/>
        <end position="205"/>
    </location>
</feature>
<keyword evidence="2" id="KW-1133">Transmembrane helix</keyword>
<feature type="transmembrane region" description="Helical" evidence="2">
    <location>
        <begin position="152"/>
        <end position="173"/>
    </location>
</feature>
<sequence>MTQTKQNPTLAMAFILTATVFLAGTTLMAKFLGTDALGDPLHPLQISNGRFIFAFIGISTAVLLTRQKISRPNWGLHVGRSTLGWGGVSLMFASVAYIPLADATAISFLNPIFGMLFAIPFLGERIGPWRWLAAALAIFGAMVLLRPTPDSFQPAALLALGAAVGLGAELIFIKKLAGREPPLQVLWVNNLIGLGISSVVAFSFWQMPSPAQWAVMIGLGLIMACAQICFVNAMARAEASFVAPFTYATLVFAALYDAVAFGQLPDFVTVIGAGIILTGGVLLAWREAVNRAGAKAPRPSADIPSAASATRAQG</sequence>
<keyword evidence="2" id="KW-0812">Transmembrane</keyword>
<dbReference type="InterPro" id="IPR000620">
    <property type="entry name" value="EamA_dom"/>
</dbReference>
<feature type="transmembrane region" description="Helical" evidence="2">
    <location>
        <begin position="104"/>
        <end position="122"/>
    </location>
</feature>
<feature type="transmembrane region" description="Helical" evidence="2">
    <location>
        <begin position="211"/>
        <end position="234"/>
    </location>
</feature>
<reference evidence="4 5" key="1">
    <citation type="submission" date="2015-09" db="EMBL/GenBank/DDBJ databases">
        <authorList>
            <consortium name="Swine Surveillance"/>
        </authorList>
    </citation>
    <scope>NUCLEOTIDE SEQUENCE [LARGE SCALE GENOMIC DNA]</scope>
    <source>
        <strain evidence="4 5">CECT 7557</strain>
    </source>
</reference>
<feature type="transmembrane region" description="Helical" evidence="2">
    <location>
        <begin position="241"/>
        <end position="261"/>
    </location>
</feature>
<keyword evidence="5" id="KW-1185">Reference proteome</keyword>
<dbReference type="Proteomes" id="UP000052022">
    <property type="component" value="Unassembled WGS sequence"/>
</dbReference>
<dbReference type="AlphaFoldDB" id="A0A0P1G534"/>
<feature type="transmembrane region" description="Helical" evidence="2">
    <location>
        <begin position="129"/>
        <end position="146"/>
    </location>
</feature>
<feature type="transmembrane region" description="Helical" evidence="2">
    <location>
        <begin position="78"/>
        <end position="98"/>
    </location>
</feature>
<dbReference type="PANTHER" id="PTHR22911">
    <property type="entry name" value="ACYL-MALONYL CONDENSING ENZYME-RELATED"/>
    <property type="match status" value="1"/>
</dbReference>
<protein>
    <submittedName>
        <fullName evidence="4">Carboxylate/amino acid/amine transporter</fullName>
    </submittedName>
</protein>
<accession>A0A0P1G534</accession>
<feature type="domain" description="EamA" evidence="3">
    <location>
        <begin position="11"/>
        <end position="145"/>
    </location>
</feature>
<feature type="region of interest" description="Disordered" evidence="1">
    <location>
        <begin position="295"/>
        <end position="314"/>
    </location>
</feature>
<dbReference type="GO" id="GO:0016020">
    <property type="term" value="C:membrane"/>
    <property type="evidence" value="ECO:0007669"/>
    <property type="project" value="InterPro"/>
</dbReference>
<feature type="domain" description="EamA" evidence="3">
    <location>
        <begin position="155"/>
        <end position="283"/>
    </location>
</feature>
<feature type="transmembrane region" description="Helical" evidence="2">
    <location>
        <begin position="267"/>
        <end position="285"/>
    </location>
</feature>
<evidence type="ECO:0000313" key="4">
    <source>
        <dbReference type="EMBL" id="CUH76816.1"/>
    </source>
</evidence>
<evidence type="ECO:0000259" key="3">
    <source>
        <dbReference type="Pfam" id="PF00892"/>
    </source>
</evidence>
<keyword evidence="2" id="KW-0472">Membrane</keyword>
<dbReference type="EMBL" id="CYSD01000015">
    <property type="protein sequence ID" value="CUH76816.1"/>
    <property type="molecule type" value="Genomic_DNA"/>
</dbReference>
<dbReference type="Pfam" id="PF00892">
    <property type="entry name" value="EamA"/>
    <property type="match status" value="2"/>
</dbReference>